<dbReference type="InterPro" id="IPR024079">
    <property type="entry name" value="MetalloPept_cat_dom_sf"/>
</dbReference>
<evidence type="ECO:0000256" key="1">
    <source>
        <dbReference type="SAM" id="SignalP"/>
    </source>
</evidence>
<feature type="chain" id="PRO_5019024822" evidence="1">
    <location>
        <begin position="31"/>
        <end position="895"/>
    </location>
</feature>
<keyword evidence="6" id="KW-1185">Reference proteome</keyword>
<dbReference type="CDD" id="cd04276">
    <property type="entry name" value="ZnMc_MMP_like_2"/>
    <property type="match status" value="1"/>
</dbReference>
<evidence type="ECO:0000259" key="2">
    <source>
        <dbReference type="Pfam" id="PF16313"/>
    </source>
</evidence>
<reference evidence="5 6" key="1">
    <citation type="journal article" date="2011" name="Int. J. Syst. Evol. Microbiol.">
        <title>Description of Undibacterium oligocarboniphilum sp. nov., isolated from purified water, and Undibacterium pigrum strain CCUG 49012 as the type strain of Undibacterium parvum sp. nov., and emended descriptions of the genus Undibacterium and the species Undibacterium pigrum.</title>
        <authorList>
            <person name="Eder W."/>
            <person name="Wanner G."/>
            <person name="Ludwig W."/>
            <person name="Busse H.J."/>
            <person name="Ziemke-Kageler F."/>
            <person name="Lang E."/>
        </authorList>
    </citation>
    <scope>NUCLEOTIDE SEQUENCE [LARGE SCALE GENOMIC DNA]</scope>
    <source>
        <strain evidence="5 6">DSM 23061</strain>
    </source>
</reference>
<dbReference type="Pfam" id="PF17162">
    <property type="entry name" value="DUF5118"/>
    <property type="match status" value="1"/>
</dbReference>
<protein>
    <submittedName>
        <fullName evidence="5">DUF5117 domain-containing protein</fullName>
    </submittedName>
</protein>
<dbReference type="InterPro" id="IPR034032">
    <property type="entry name" value="Zn_MMP-like_bac"/>
</dbReference>
<dbReference type="SUPFAM" id="SSF55486">
    <property type="entry name" value="Metalloproteases ('zincins'), catalytic domain"/>
    <property type="match status" value="1"/>
</dbReference>
<dbReference type="RefSeq" id="WP_126128653.1">
    <property type="nucleotide sequence ID" value="NZ_CP034464.1"/>
</dbReference>
<dbReference type="InterPro" id="IPR033428">
    <property type="entry name" value="DUF5118"/>
</dbReference>
<dbReference type="GO" id="GO:0008237">
    <property type="term" value="F:metallopeptidase activity"/>
    <property type="evidence" value="ECO:0007669"/>
    <property type="project" value="InterPro"/>
</dbReference>
<gene>
    <name evidence="5" type="ORF">EJN92_15485</name>
</gene>
<dbReference type="OrthoDB" id="9776599at2"/>
<name>A0A3S9HMD4_9BURK</name>
<sequence length="895" mass="98934">MHFEQYFGRQLKLAVPYIALCSLVTSSACAQVPATGTPVTPPANALASPTATTPQQVAVAQMPSALRPFKELIKDAKEHKGFFTLYQKDEKVWIEIRPGQFDQPFFFSYNIPSSLGERGLYGSQMGNSYQAVFKRIGNQVQLIAKNTDFYAAPGTPQAQAVAQAFSDSLLGNASVLSLPHAESKAILIDASTLLFADIPSYSTKLENAYRLTYAYDRSNSSFSKIYAEEKLSGLLVNSHFFTPRIAAAPLLPSPVAIPTPPLTTPDPRSFFVGFYYSFSALPATPMRPRLADDRLGHFVSTSHDFSDDLTPSTARYFINRWRLEKTEAEPGIALSEPKQPIVYWLDQNIPEKYRATISAGVLEWNKAFEKIGFKNAIVVKQQSDKDQFDTMDANHASIRWFVGSDVGFAIGPTKVDKRSGEILDADIAVSDIFSRGIRRAVAEDMHTTALGSAQTNHLDCNFTQLASIEMGFALDLLEARGAIDMAGPKAEELAQAYLKHVVMHELGHSLGLRHNFRSSTIYSMKQLQDPVFTKQHGMAGSVMDYLPFNLSAKGEVQGEYLMSSLGPYDYWAISYAYQEFTAEQESAELAKIAARSTEPALSFATDEDAVPGLLSDPDVNSFDLGSDPLAYFQKRLLLSRELWDRLQDKIKNQQLKTGDSYEALRRSFEYGFSQFSRSLPLATKYIGGTSFLRDHAGTARATFTPVAVEQQRLALKIIADSLFTSKSFVFAPEFLSRLGVDHFQANNRNDVSIFARVSALQTSVLDQLMSDLVAVRLLNSAERVKDANKTLGLNELYSTLQTAIWSELTSASEISAARRNLQREHLKRIANTLIRPAASTPADARSLQRAQATQLLTALRKAMQKSYTPETRAHLSESAASLSEVLKASLIRSGV</sequence>
<dbReference type="Pfam" id="PF16313">
    <property type="entry name" value="DUF4953"/>
    <property type="match status" value="1"/>
</dbReference>
<evidence type="ECO:0000313" key="5">
    <source>
        <dbReference type="EMBL" id="AZP13277.1"/>
    </source>
</evidence>
<feature type="domain" description="DUF5117" evidence="3">
    <location>
        <begin position="124"/>
        <end position="325"/>
    </location>
</feature>
<accession>A0A3S9HMD4</accession>
<dbReference type="InterPro" id="IPR032534">
    <property type="entry name" value="EcxA_zinc-bd"/>
</dbReference>
<dbReference type="KEGG" id="upv:EJN92_15485"/>
<feature type="domain" description="EcxA zinc-binding" evidence="2">
    <location>
        <begin position="489"/>
        <end position="809"/>
    </location>
</feature>
<evidence type="ECO:0000313" key="6">
    <source>
        <dbReference type="Proteomes" id="UP000275663"/>
    </source>
</evidence>
<dbReference type="AlphaFoldDB" id="A0A3S9HMD4"/>
<dbReference type="Gene3D" id="3.40.390.10">
    <property type="entry name" value="Collagenase (Catalytic Domain)"/>
    <property type="match status" value="1"/>
</dbReference>
<evidence type="ECO:0000259" key="3">
    <source>
        <dbReference type="Pfam" id="PF17148"/>
    </source>
</evidence>
<organism evidence="5 6">
    <name type="scientific">Undibacterium parvum</name>
    <dbReference type="NCBI Taxonomy" id="401471"/>
    <lineage>
        <taxon>Bacteria</taxon>
        <taxon>Pseudomonadati</taxon>
        <taxon>Pseudomonadota</taxon>
        <taxon>Betaproteobacteria</taxon>
        <taxon>Burkholderiales</taxon>
        <taxon>Oxalobacteraceae</taxon>
        <taxon>Undibacterium</taxon>
    </lineage>
</organism>
<dbReference type="PANTHER" id="PTHR38478">
    <property type="entry name" value="PEPTIDASE M1A AND M12B"/>
    <property type="match status" value="1"/>
</dbReference>
<keyword evidence="1" id="KW-0732">Signal</keyword>
<dbReference type="EMBL" id="CP034464">
    <property type="protein sequence ID" value="AZP13277.1"/>
    <property type="molecule type" value="Genomic_DNA"/>
</dbReference>
<feature type="signal peptide" evidence="1">
    <location>
        <begin position="1"/>
        <end position="30"/>
    </location>
</feature>
<feature type="domain" description="DUF5118" evidence="4">
    <location>
        <begin position="67"/>
        <end position="105"/>
    </location>
</feature>
<dbReference type="Proteomes" id="UP000275663">
    <property type="component" value="Chromosome"/>
</dbReference>
<dbReference type="Pfam" id="PF17148">
    <property type="entry name" value="DUF5117"/>
    <property type="match status" value="1"/>
</dbReference>
<dbReference type="PANTHER" id="PTHR38478:SF1">
    <property type="entry name" value="ZINC DEPENDENT METALLOPROTEASE DOMAIN LIPOPROTEIN"/>
    <property type="match status" value="1"/>
</dbReference>
<proteinExistence type="predicted"/>
<evidence type="ECO:0000259" key="4">
    <source>
        <dbReference type="Pfam" id="PF17162"/>
    </source>
</evidence>
<dbReference type="InterPro" id="IPR033413">
    <property type="entry name" value="DUF5117"/>
</dbReference>